<protein>
    <submittedName>
        <fullName evidence="2">Glycosyltransferase AER61</fullName>
    </submittedName>
</protein>
<dbReference type="Proteomes" id="UP000095286">
    <property type="component" value="Unplaced"/>
</dbReference>
<name>A0AC35U890_9BILA</name>
<dbReference type="WBParaSite" id="RSKR_0000860300.1">
    <property type="protein sequence ID" value="RSKR_0000860300.1"/>
    <property type="gene ID" value="RSKR_0000860300"/>
</dbReference>
<evidence type="ECO:0000313" key="1">
    <source>
        <dbReference type="Proteomes" id="UP000095286"/>
    </source>
</evidence>
<evidence type="ECO:0000313" key="2">
    <source>
        <dbReference type="WBParaSite" id="RSKR_0000860300.1"/>
    </source>
</evidence>
<reference evidence="2" key="1">
    <citation type="submission" date="2016-11" db="UniProtKB">
        <authorList>
            <consortium name="WormBaseParasite"/>
        </authorList>
    </citation>
    <scope>IDENTIFICATION</scope>
    <source>
        <strain evidence="2">KR3021</strain>
    </source>
</reference>
<accession>A0AC35U890</accession>
<sequence>MLKEDFAENIETQVVDFDSKIPFLEQMRIIHNTDIFVSMHGSGLTHLLFLPDWAVVFEIYNCQDVNCYKDLARLRGVKYYTWSADENGITPTLEAIHPTLNQKHKKFANYKFDVKRFKMSIMIINQYVLRHPAYIDHKKTFNRKYGNKSESKSEL</sequence>
<organism evidence="1 2">
    <name type="scientific">Rhabditophanes sp. KR3021</name>
    <dbReference type="NCBI Taxonomy" id="114890"/>
    <lineage>
        <taxon>Eukaryota</taxon>
        <taxon>Metazoa</taxon>
        <taxon>Ecdysozoa</taxon>
        <taxon>Nematoda</taxon>
        <taxon>Chromadorea</taxon>
        <taxon>Rhabditida</taxon>
        <taxon>Tylenchina</taxon>
        <taxon>Panagrolaimomorpha</taxon>
        <taxon>Strongyloidoidea</taxon>
        <taxon>Alloionematidae</taxon>
        <taxon>Rhabditophanes</taxon>
    </lineage>
</organism>
<proteinExistence type="predicted"/>